<proteinExistence type="predicted"/>
<protein>
    <recommendedName>
        <fullName evidence="3">YtkA-like domain-containing protein</fullName>
    </recommendedName>
</protein>
<dbReference type="KEGG" id="slac:SKTS_28510"/>
<keyword evidence="2" id="KW-1185">Reference proteome</keyword>
<reference evidence="2" key="1">
    <citation type="submission" date="2020-03" db="EMBL/GenBank/DDBJ databases">
        <title>Complete genome sequence of sulfur-oxidizing bacterium skT11.</title>
        <authorList>
            <person name="Kanda M."/>
            <person name="Kojima H."/>
            <person name="Fukui M."/>
        </authorList>
    </citation>
    <scope>NUCLEOTIDE SEQUENCE [LARGE SCALE GENOMIC DNA]</scope>
    <source>
        <strain evidence="2">skT11</strain>
    </source>
</reference>
<dbReference type="AlphaFoldDB" id="A0A6F8VGS3"/>
<evidence type="ECO:0008006" key="3">
    <source>
        <dbReference type="Google" id="ProtNLM"/>
    </source>
</evidence>
<sequence>MTVSNKSLIIAIAALALAIAAAVAAKFLLAPPGEVTYTAPLDTTCDLQAGPCSSAIPGGGRIELAIAPRPIPLLQPLRLNVKVQGMEARAVEVDLTGVDMNMGFNRPKLQRDGSGQFSGQTTLPVCITGRMAWQAVVVVTGDKAKVAAPFRFITTHN</sequence>
<gene>
    <name evidence="1" type="ORF">SKTS_28510</name>
</gene>
<name>A0A6F8VGS3_9PROT</name>
<dbReference type="EMBL" id="AP022853">
    <property type="protein sequence ID" value="BCB27965.1"/>
    <property type="molecule type" value="Genomic_DNA"/>
</dbReference>
<dbReference type="RefSeq" id="WP_244617354.1">
    <property type="nucleotide sequence ID" value="NZ_AP022853.1"/>
</dbReference>
<dbReference type="Proteomes" id="UP000502260">
    <property type="component" value="Chromosome"/>
</dbReference>
<evidence type="ECO:0000313" key="2">
    <source>
        <dbReference type="Proteomes" id="UP000502260"/>
    </source>
</evidence>
<organism evidence="1 2">
    <name type="scientific">Sulfurimicrobium lacus</name>
    <dbReference type="NCBI Taxonomy" id="2715678"/>
    <lineage>
        <taxon>Bacteria</taxon>
        <taxon>Pseudomonadati</taxon>
        <taxon>Pseudomonadota</taxon>
        <taxon>Betaproteobacteria</taxon>
        <taxon>Nitrosomonadales</taxon>
        <taxon>Sulfuricellaceae</taxon>
        <taxon>Sulfurimicrobium</taxon>
    </lineage>
</organism>
<accession>A0A6F8VGS3</accession>
<evidence type="ECO:0000313" key="1">
    <source>
        <dbReference type="EMBL" id="BCB27965.1"/>
    </source>
</evidence>